<keyword evidence="8" id="KW-0968">Cytoplasmic vesicle</keyword>
<evidence type="ECO:0000256" key="3">
    <source>
        <dbReference type="ARBA" id="ARBA00004600"/>
    </source>
</evidence>
<dbReference type="InterPro" id="IPR013809">
    <property type="entry name" value="ENTH"/>
</dbReference>
<dbReference type="SUPFAM" id="SSF48464">
    <property type="entry name" value="ENTH/VHS domain"/>
    <property type="match status" value="1"/>
</dbReference>
<dbReference type="GO" id="GO:0005794">
    <property type="term" value="C:Golgi apparatus"/>
    <property type="evidence" value="ECO:0007669"/>
    <property type="project" value="UniProtKB-SubCell"/>
</dbReference>
<comment type="caution">
    <text evidence="10">The sequence shown here is derived from an EMBL/GenBank/DDBJ whole genome shotgun (WGS) entry which is preliminary data.</text>
</comment>
<keyword evidence="7" id="KW-0168">Coated pit</keyword>
<keyword evidence="4" id="KW-0254">Endocytosis</keyword>
<dbReference type="PANTHER" id="PTHR22951:SF76">
    <property type="entry name" value="OS09G0468150 PROTEIN"/>
    <property type="match status" value="1"/>
</dbReference>
<evidence type="ECO:0000256" key="2">
    <source>
        <dbReference type="ARBA" id="ARBA00004555"/>
    </source>
</evidence>
<evidence type="ECO:0000313" key="11">
    <source>
        <dbReference type="Proteomes" id="UP001642360"/>
    </source>
</evidence>
<evidence type="ECO:0000256" key="8">
    <source>
        <dbReference type="ARBA" id="ARBA00023329"/>
    </source>
</evidence>
<evidence type="ECO:0000313" key="10">
    <source>
        <dbReference type="EMBL" id="CAK9159127.1"/>
    </source>
</evidence>
<dbReference type="InterPro" id="IPR045192">
    <property type="entry name" value="AP180-like"/>
</dbReference>
<protein>
    <recommendedName>
        <fullName evidence="9">ENTH domain-containing protein</fullName>
    </recommendedName>
</protein>
<accession>A0ABC8SPK9</accession>
<dbReference type="InterPro" id="IPR048050">
    <property type="entry name" value="ANTH_N_plant"/>
</dbReference>
<keyword evidence="6" id="KW-0472">Membrane</keyword>
<comment type="subcellular location">
    <subcellularLocation>
        <location evidence="1">Cytoplasmic vesicle</location>
        <location evidence="1">Clathrin-coated vesicle</location>
    </subcellularLocation>
    <subcellularLocation>
        <location evidence="2">Golgi apparatus</location>
    </subcellularLocation>
    <subcellularLocation>
        <location evidence="3">Membrane</location>
        <location evidence="3">Clathrin-coated pit</location>
    </subcellularLocation>
</comment>
<feature type="domain" description="ENTH" evidence="9">
    <location>
        <begin position="32"/>
        <end position="158"/>
    </location>
</feature>
<gene>
    <name evidence="10" type="ORF">ILEXP_LOCUS27810</name>
</gene>
<dbReference type="GO" id="GO:0006897">
    <property type="term" value="P:endocytosis"/>
    <property type="evidence" value="ECO:0007669"/>
    <property type="project" value="UniProtKB-KW"/>
</dbReference>
<dbReference type="EMBL" id="CAUOFW020003303">
    <property type="protein sequence ID" value="CAK9159127.1"/>
    <property type="molecule type" value="Genomic_DNA"/>
</dbReference>
<dbReference type="AlphaFoldDB" id="A0ABC8SPK9"/>
<reference evidence="10 11" key="1">
    <citation type="submission" date="2024-02" db="EMBL/GenBank/DDBJ databases">
        <authorList>
            <person name="Vignale AGUSTIN F."/>
            <person name="Sosa J E."/>
            <person name="Modenutti C."/>
        </authorList>
    </citation>
    <scope>NUCLEOTIDE SEQUENCE [LARGE SCALE GENOMIC DNA]</scope>
</reference>
<evidence type="ECO:0000256" key="7">
    <source>
        <dbReference type="ARBA" id="ARBA00023176"/>
    </source>
</evidence>
<keyword evidence="11" id="KW-1185">Reference proteome</keyword>
<keyword evidence="5" id="KW-0333">Golgi apparatus</keyword>
<dbReference type="InterPro" id="IPR008942">
    <property type="entry name" value="ENTH_VHS"/>
</dbReference>
<dbReference type="SMART" id="SM00273">
    <property type="entry name" value="ENTH"/>
    <property type="match status" value="1"/>
</dbReference>
<proteinExistence type="predicted"/>
<evidence type="ECO:0000256" key="1">
    <source>
        <dbReference type="ARBA" id="ARBA00004132"/>
    </source>
</evidence>
<evidence type="ECO:0000256" key="5">
    <source>
        <dbReference type="ARBA" id="ARBA00023034"/>
    </source>
</evidence>
<evidence type="ECO:0000256" key="6">
    <source>
        <dbReference type="ARBA" id="ARBA00023136"/>
    </source>
</evidence>
<evidence type="ECO:0000259" key="9">
    <source>
        <dbReference type="SMART" id="SM00273"/>
    </source>
</evidence>
<sequence>MDRITTIRDLIGVIKDKVSLSKAALISEPSKLSLHQAVIKATTHSPSTAPDYLSTLLSLGESSRATASALIQSLMNRLNRTRNASCLLTIHHILKRGPFILQDQLSIFPSSGGRNYLKLSAFRDGATADTWALSAWVRWYARYLETLISASRVLGFLLCSSPWTAEKDKEEERVSSSMNTELIRDVDSLVRVIEDMCEVPDSLLVEGNQLLQEVMGLLGGDYLSALNEVVLRLGEFKERLSYVSFGESVELVCALKRLEDCKERLVVFITMKQPSTETLWGLIGELKDRIKMIDVDREAGKLVNIGSRRAILRKAGGGGFWEATSVGYGVGNSRSKRGVGVIDMDWSNRTSPTSTHGTSFLR</sequence>
<dbReference type="CDD" id="cd16987">
    <property type="entry name" value="ANTH_N_AP180_plant"/>
    <property type="match status" value="1"/>
</dbReference>
<dbReference type="Pfam" id="PF07651">
    <property type="entry name" value="ANTH"/>
    <property type="match status" value="1"/>
</dbReference>
<dbReference type="PANTHER" id="PTHR22951">
    <property type="entry name" value="CLATHRIN ASSEMBLY PROTEIN"/>
    <property type="match status" value="1"/>
</dbReference>
<evidence type="ECO:0000256" key="4">
    <source>
        <dbReference type="ARBA" id="ARBA00022583"/>
    </source>
</evidence>
<dbReference type="Gene3D" id="1.25.40.90">
    <property type="match status" value="1"/>
</dbReference>
<dbReference type="Proteomes" id="UP001642360">
    <property type="component" value="Unassembled WGS sequence"/>
</dbReference>
<organism evidence="10 11">
    <name type="scientific">Ilex paraguariensis</name>
    <name type="common">yerba mate</name>
    <dbReference type="NCBI Taxonomy" id="185542"/>
    <lineage>
        <taxon>Eukaryota</taxon>
        <taxon>Viridiplantae</taxon>
        <taxon>Streptophyta</taxon>
        <taxon>Embryophyta</taxon>
        <taxon>Tracheophyta</taxon>
        <taxon>Spermatophyta</taxon>
        <taxon>Magnoliopsida</taxon>
        <taxon>eudicotyledons</taxon>
        <taxon>Gunneridae</taxon>
        <taxon>Pentapetalae</taxon>
        <taxon>asterids</taxon>
        <taxon>campanulids</taxon>
        <taxon>Aquifoliales</taxon>
        <taxon>Aquifoliaceae</taxon>
        <taxon>Ilex</taxon>
    </lineage>
</organism>
<dbReference type="GO" id="GO:0005905">
    <property type="term" value="C:clathrin-coated pit"/>
    <property type="evidence" value="ECO:0007669"/>
    <property type="project" value="UniProtKB-SubCell"/>
</dbReference>
<name>A0ABC8SPK9_9AQUA</name>
<dbReference type="GO" id="GO:0030136">
    <property type="term" value="C:clathrin-coated vesicle"/>
    <property type="evidence" value="ECO:0007669"/>
    <property type="project" value="UniProtKB-SubCell"/>
</dbReference>
<dbReference type="InterPro" id="IPR011417">
    <property type="entry name" value="ANTH_dom"/>
</dbReference>